<sequence>MSTVIEVDNLGKLYRLGEISTGTLSHDLKRWWAKTRGKEDPYAKIGSVNDRTKRAVDNEYVWAVRNMSFQIRQGDIVGVIGKNGAGKSTLLKILSRITAPSVGEVKIKGRVASLLEVGTGFHAEMTGRENIYMNGTVLGMRRHEIDRKFDEIVDFAGVAKYVDTPVKRYSSGMMVRLGFAVAAFLEPEILIVDEVLAVGDAEFQKKAIGKMQEVSRGDGRTVLFVSHSMPSIKTLCKSCIILGQGQLEYQGDTTTAVEKYLNLNVDSISEFPAILDRETLRRNLDGVKDGTSPFLTLRQVSILNGEGKPTSSFTSKESISIKFDFDIHFVAPDFRIVISVVDNDNNAILNSQLTDSAVHENTIRPGSYSAICHFPKDFFATNTYMLTLHLINVKKEHYVYNGVVKFKVQYENPKYVYAPFDLTYFRPQLEWELMKKSDDEK</sequence>
<evidence type="ECO:0000256" key="1">
    <source>
        <dbReference type="ARBA" id="ARBA00005417"/>
    </source>
</evidence>
<evidence type="ECO:0000256" key="2">
    <source>
        <dbReference type="ARBA" id="ARBA00022448"/>
    </source>
</evidence>
<dbReference type="RefSeq" id="WP_084137901.1">
    <property type="nucleotide sequence ID" value="NZ_FQWQ01000001.1"/>
</dbReference>
<proteinExistence type="inferred from homology"/>
<dbReference type="InterPro" id="IPR029439">
    <property type="entry name" value="Wzt_C"/>
</dbReference>
<dbReference type="InterPro" id="IPR003593">
    <property type="entry name" value="AAA+_ATPase"/>
</dbReference>
<dbReference type="Proteomes" id="UP000184212">
    <property type="component" value="Unassembled WGS sequence"/>
</dbReference>
<dbReference type="STRING" id="947013.SAMN04488109_0918"/>
<dbReference type="AlphaFoldDB" id="A0A1M5KZ29"/>
<evidence type="ECO:0000259" key="5">
    <source>
        <dbReference type="PROSITE" id="PS50893"/>
    </source>
</evidence>
<evidence type="ECO:0000256" key="3">
    <source>
        <dbReference type="ARBA" id="ARBA00022741"/>
    </source>
</evidence>
<dbReference type="OrthoDB" id="9785229at2"/>
<gene>
    <name evidence="6" type="ORF">SAMN04488109_0918</name>
</gene>
<dbReference type="SUPFAM" id="SSF52540">
    <property type="entry name" value="P-loop containing nucleoside triphosphate hydrolases"/>
    <property type="match status" value="1"/>
</dbReference>
<dbReference type="GO" id="GO:0140359">
    <property type="term" value="F:ABC-type transporter activity"/>
    <property type="evidence" value="ECO:0007669"/>
    <property type="project" value="InterPro"/>
</dbReference>
<dbReference type="Gene3D" id="3.40.50.300">
    <property type="entry name" value="P-loop containing nucleotide triphosphate hydrolases"/>
    <property type="match status" value="1"/>
</dbReference>
<accession>A0A1M5KZ29</accession>
<comment type="similarity">
    <text evidence="1">Belongs to the ABC transporter superfamily.</text>
</comment>
<dbReference type="EMBL" id="FQWQ01000001">
    <property type="protein sequence ID" value="SHG57930.1"/>
    <property type="molecule type" value="Genomic_DNA"/>
</dbReference>
<dbReference type="InterPro" id="IPR050683">
    <property type="entry name" value="Bact_Polysacc_Export_ATP-bd"/>
</dbReference>
<dbReference type="PROSITE" id="PS50893">
    <property type="entry name" value="ABC_TRANSPORTER_2"/>
    <property type="match status" value="1"/>
</dbReference>
<dbReference type="Pfam" id="PF00005">
    <property type="entry name" value="ABC_tran"/>
    <property type="match status" value="1"/>
</dbReference>
<dbReference type="PANTHER" id="PTHR46743:SF2">
    <property type="entry name" value="TEICHOIC ACIDS EXPORT ATP-BINDING PROTEIN TAGH"/>
    <property type="match status" value="1"/>
</dbReference>
<dbReference type="InterPro" id="IPR015860">
    <property type="entry name" value="ABC_transpr_TagH-like"/>
</dbReference>
<dbReference type="CDD" id="cd10147">
    <property type="entry name" value="Wzt_C-like"/>
    <property type="match status" value="1"/>
</dbReference>
<dbReference type="Gene3D" id="2.70.50.60">
    <property type="entry name" value="abc- transporter (atp binding component) like domain"/>
    <property type="match status" value="1"/>
</dbReference>
<dbReference type="CDD" id="cd03220">
    <property type="entry name" value="ABC_KpsT_Wzt"/>
    <property type="match status" value="1"/>
</dbReference>
<keyword evidence="4 6" id="KW-0067">ATP-binding</keyword>
<keyword evidence="7" id="KW-1185">Reference proteome</keyword>
<reference evidence="6 7" key="1">
    <citation type="submission" date="2016-11" db="EMBL/GenBank/DDBJ databases">
        <authorList>
            <person name="Jaros S."/>
            <person name="Januszkiewicz K."/>
            <person name="Wedrychowicz H."/>
        </authorList>
    </citation>
    <scope>NUCLEOTIDE SEQUENCE [LARGE SCALE GENOMIC DNA]</scope>
    <source>
        <strain evidence="6 7">DSM 24574</strain>
    </source>
</reference>
<evidence type="ECO:0000256" key="4">
    <source>
        <dbReference type="ARBA" id="ARBA00022840"/>
    </source>
</evidence>
<evidence type="ECO:0000313" key="7">
    <source>
        <dbReference type="Proteomes" id="UP000184212"/>
    </source>
</evidence>
<dbReference type="SMART" id="SM00382">
    <property type="entry name" value="AAA"/>
    <property type="match status" value="1"/>
</dbReference>
<protein>
    <submittedName>
        <fullName evidence="6">Lipopolysaccharide transport system ATP-binding protein</fullName>
    </submittedName>
</protein>
<dbReference type="GO" id="GO:0005524">
    <property type="term" value="F:ATP binding"/>
    <property type="evidence" value="ECO:0007669"/>
    <property type="project" value="UniProtKB-KW"/>
</dbReference>
<evidence type="ECO:0000313" key="6">
    <source>
        <dbReference type="EMBL" id="SHG57930.1"/>
    </source>
</evidence>
<keyword evidence="2" id="KW-0813">Transport</keyword>
<dbReference type="GO" id="GO:0016020">
    <property type="term" value="C:membrane"/>
    <property type="evidence" value="ECO:0007669"/>
    <property type="project" value="InterPro"/>
</dbReference>
<name>A0A1M5KZ29_9BACT</name>
<dbReference type="PROSITE" id="PS00211">
    <property type="entry name" value="ABC_TRANSPORTER_1"/>
    <property type="match status" value="1"/>
</dbReference>
<dbReference type="InterPro" id="IPR017871">
    <property type="entry name" value="ABC_transporter-like_CS"/>
</dbReference>
<dbReference type="InterPro" id="IPR027417">
    <property type="entry name" value="P-loop_NTPase"/>
</dbReference>
<feature type="domain" description="ABC transporter" evidence="5">
    <location>
        <begin position="46"/>
        <end position="269"/>
    </location>
</feature>
<dbReference type="PANTHER" id="PTHR46743">
    <property type="entry name" value="TEICHOIC ACIDS EXPORT ATP-BINDING PROTEIN TAGH"/>
    <property type="match status" value="1"/>
</dbReference>
<dbReference type="GO" id="GO:0016887">
    <property type="term" value="F:ATP hydrolysis activity"/>
    <property type="evidence" value="ECO:0007669"/>
    <property type="project" value="InterPro"/>
</dbReference>
<dbReference type="InterPro" id="IPR003439">
    <property type="entry name" value="ABC_transporter-like_ATP-bd"/>
</dbReference>
<organism evidence="6 7">
    <name type="scientific">Chryseolinea serpens</name>
    <dbReference type="NCBI Taxonomy" id="947013"/>
    <lineage>
        <taxon>Bacteria</taxon>
        <taxon>Pseudomonadati</taxon>
        <taxon>Bacteroidota</taxon>
        <taxon>Cytophagia</taxon>
        <taxon>Cytophagales</taxon>
        <taxon>Fulvivirgaceae</taxon>
        <taxon>Chryseolinea</taxon>
    </lineage>
</organism>
<keyword evidence="3" id="KW-0547">Nucleotide-binding</keyword>